<keyword evidence="4 8" id="KW-0689">Ribosomal protein</keyword>
<evidence type="ECO:0000313" key="8">
    <source>
        <dbReference type="EMBL" id="LAB67615.1"/>
    </source>
</evidence>
<feature type="compositionally biased region" description="Basic and acidic residues" evidence="7">
    <location>
        <begin position="188"/>
        <end position="197"/>
    </location>
</feature>
<sequence length="207" mass="24152">MQGFQIVRGFSSTAANNGKRFFKKFNLYELRGPKQFRKELKEGKFPEFEYKLSRGVQEPHLQKDGQEYIPDVKKSKDKWGSISFPEHWEVKPNENPNKPLITNAVWEWDSFAAYEKDYIPEMIPDLIVPDLEGFQLKPYVSYKAPDVETKEFTPQDLFHAVYTSKIIDDFKENRINEDGSSTEPSSEESLHEEEAKLRAQQTGSDYI</sequence>
<evidence type="ECO:0000256" key="5">
    <source>
        <dbReference type="ARBA" id="ARBA00023128"/>
    </source>
</evidence>
<dbReference type="AlphaFoldDB" id="A0A2P2I0Q5"/>
<dbReference type="GO" id="GO:0006412">
    <property type="term" value="P:translation"/>
    <property type="evidence" value="ECO:0007669"/>
    <property type="project" value="TreeGrafter"/>
</dbReference>
<accession>A0A2P2I0Q5</accession>
<feature type="region of interest" description="Disordered" evidence="7">
    <location>
        <begin position="173"/>
        <end position="207"/>
    </location>
</feature>
<keyword evidence="5" id="KW-0496">Mitochondrion</keyword>
<dbReference type="Pfam" id="PF09809">
    <property type="entry name" value="MRP-L27"/>
    <property type="match status" value="1"/>
</dbReference>
<evidence type="ECO:0000256" key="1">
    <source>
        <dbReference type="ARBA" id="ARBA00004173"/>
    </source>
</evidence>
<dbReference type="InterPro" id="IPR019189">
    <property type="entry name" value="Ribosomal_mL41"/>
</dbReference>
<evidence type="ECO:0000256" key="2">
    <source>
        <dbReference type="ARBA" id="ARBA00010152"/>
    </source>
</evidence>
<dbReference type="PANTHER" id="PTHR21338:SF0">
    <property type="entry name" value="LARGE RIBOSOMAL SUBUNIT PROTEIN ML41"/>
    <property type="match status" value="1"/>
</dbReference>
<keyword evidence="6" id="KW-0687">Ribonucleoprotein</keyword>
<proteinExistence type="evidence at transcript level"/>
<dbReference type="EMBL" id="IACF01001941">
    <property type="protein sequence ID" value="LAB67615.1"/>
    <property type="molecule type" value="mRNA"/>
</dbReference>
<dbReference type="PANTHER" id="PTHR21338">
    <property type="entry name" value="MITOCHONDRIAL RIBOSOMAL PROTEIN L41"/>
    <property type="match status" value="1"/>
</dbReference>
<evidence type="ECO:0000256" key="7">
    <source>
        <dbReference type="SAM" id="MobiDB-lite"/>
    </source>
</evidence>
<evidence type="ECO:0000256" key="4">
    <source>
        <dbReference type="ARBA" id="ARBA00022980"/>
    </source>
</evidence>
<comment type="subcellular location">
    <subcellularLocation>
        <location evidence="1">Mitochondrion</location>
    </subcellularLocation>
</comment>
<evidence type="ECO:0000256" key="6">
    <source>
        <dbReference type="ARBA" id="ARBA00023274"/>
    </source>
</evidence>
<dbReference type="GO" id="GO:0003735">
    <property type="term" value="F:structural constituent of ribosome"/>
    <property type="evidence" value="ECO:0007669"/>
    <property type="project" value="InterPro"/>
</dbReference>
<name>A0A2P2I0Q5_9CRUS</name>
<dbReference type="GO" id="GO:0005762">
    <property type="term" value="C:mitochondrial large ribosomal subunit"/>
    <property type="evidence" value="ECO:0007669"/>
    <property type="project" value="InterPro"/>
</dbReference>
<reference evidence="8" key="1">
    <citation type="journal article" date="2018" name="Biosci. Biotechnol. Biochem.">
        <title>Polysaccharide hydrolase of the hadal zone amphipods Hirondellea gigas.</title>
        <authorList>
            <person name="Kobayashi H."/>
            <person name="Nagahama T."/>
            <person name="Arai W."/>
            <person name="Sasagawa Y."/>
            <person name="Umeda M."/>
            <person name="Hayashi T."/>
            <person name="Nikaido I."/>
            <person name="Watanabe H."/>
            <person name="Oguri K."/>
            <person name="Kitazato H."/>
            <person name="Fujioka K."/>
            <person name="Kido Y."/>
            <person name="Takami H."/>
        </authorList>
    </citation>
    <scope>NUCLEOTIDE SEQUENCE</scope>
    <source>
        <tissue evidence="8">Whole body</tissue>
    </source>
</reference>
<protein>
    <submittedName>
        <fullName evidence="8">39S ribosomal protein L41, mitochondrial-like</fullName>
    </submittedName>
</protein>
<organism evidence="8">
    <name type="scientific">Hirondellea gigas</name>
    <dbReference type="NCBI Taxonomy" id="1518452"/>
    <lineage>
        <taxon>Eukaryota</taxon>
        <taxon>Metazoa</taxon>
        <taxon>Ecdysozoa</taxon>
        <taxon>Arthropoda</taxon>
        <taxon>Crustacea</taxon>
        <taxon>Multicrustacea</taxon>
        <taxon>Malacostraca</taxon>
        <taxon>Eumalacostraca</taxon>
        <taxon>Peracarida</taxon>
        <taxon>Amphipoda</taxon>
        <taxon>Amphilochidea</taxon>
        <taxon>Lysianassida</taxon>
        <taxon>Lysianassidira</taxon>
        <taxon>Lysianassoidea</taxon>
        <taxon>Lysianassidae</taxon>
        <taxon>Hirondellea</taxon>
    </lineage>
</organism>
<comment type="similarity">
    <text evidence="2">Belongs to the mitochondrion-specific ribosomal protein mL41 family.</text>
</comment>
<evidence type="ECO:0000256" key="3">
    <source>
        <dbReference type="ARBA" id="ARBA00022946"/>
    </source>
</evidence>
<keyword evidence="3" id="KW-0809">Transit peptide</keyword>